<feature type="repeat" description="ANK" evidence="3">
    <location>
        <begin position="535"/>
        <end position="567"/>
    </location>
</feature>
<dbReference type="Pfam" id="PF12796">
    <property type="entry name" value="Ank_2"/>
    <property type="match status" value="2"/>
</dbReference>
<evidence type="ECO:0000259" key="4">
    <source>
        <dbReference type="Pfam" id="PF14420"/>
    </source>
</evidence>
<keyword evidence="2 3" id="KW-0040">ANK repeat</keyword>
<dbReference type="PANTHER" id="PTHR24123">
    <property type="entry name" value="ANKYRIN REPEAT-CONTAINING"/>
    <property type="match status" value="1"/>
</dbReference>
<evidence type="ECO:0000256" key="1">
    <source>
        <dbReference type="ARBA" id="ARBA00022737"/>
    </source>
</evidence>
<dbReference type="KEGG" id="cfj:CFIO01_08447"/>
<keyword evidence="1" id="KW-0677">Repeat</keyword>
<name>A0A010SGP7_9PEZI</name>
<organism evidence="5 6">
    <name type="scientific">Colletotrichum fioriniae PJ7</name>
    <dbReference type="NCBI Taxonomy" id="1445577"/>
    <lineage>
        <taxon>Eukaryota</taxon>
        <taxon>Fungi</taxon>
        <taxon>Dikarya</taxon>
        <taxon>Ascomycota</taxon>
        <taxon>Pezizomycotina</taxon>
        <taxon>Sordariomycetes</taxon>
        <taxon>Hypocreomycetidae</taxon>
        <taxon>Glomerellales</taxon>
        <taxon>Glomerellaceae</taxon>
        <taxon>Colletotrichum</taxon>
        <taxon>Colletotrichum acutatum species complex</taxon>
    </lineage>
</organism>
<feature type="repeat" description="ANK" evidence="3">
    <location>
        <begin position="1076"/>
        <end position="1108"/>
    </location>
</feature>
<feature type="repeat" description="ANK" evidence="3">
    <location>
        <begin position="352"/>
        <end position="384"/>
    </location>
</feature>
<dbReference type="InterPro" id="IPR002110">
    <property type="entry name" value="Ankyrin_rpt"/>
</dbReference>
<evidence type="ECO:0000256" key="3">
    <source>
        <dbReference type="PROSITE-ProRule" id="PRU00023"/>
    </source>
</evidence>
<dbReference type="InterPro" id="IPR051165">
    <property type="entry name" value="Multifunctional_ANK_Repeat"/>
</dbReference>
<gene>
    <name evidence="5" type="ORF">CFIO01_08447</name>
</gene>
<dbReference type="InterPro" id="IPR036770">
    <property type="entry name" value="Ankyrin_rpt-contain_sf"/>
</dbReference>
<dbReference type="SUPFAM" id="SSF48403">
    <property type="entry name" value="Ankyrin repeat"/>
    <property type="match status" value="2"/>
</dbReference>
<dbReference type="Proteomes" id="UP000020467">
    <property type="component" value="Unassembled WGS sequence"/>
</dbReference>
<dbReference type="PANTHER" id="PTHR24123:SF33">
    <property type="entry name" value="PROTEIN HOS4"/>
    <property type="match status" value="1"/>
</dbReference>
<comment type="caution">
    <text evidence="5">The sequence shown here is derived from an EMBL/GenBank/DDBJ whole genome shotgun (WGS) entry which is preliminary data.</text>
</comment>
<feature type="repeat" description="ANK" evidence="3">
    <location>
        <begin position="1041"/>
        <end position="1073"/>
    </location>
</feature>
<proteinExistence type="predicted"/>
<evidence type="ECO:0000313" key="5">
    <source>
        <dbReference type="EMBL" id="EXF83943.1"/>
    </source>
</evidence>
<feature type="repeat" description="ANK" evidence="3">
    <location>
        <begin position="1006"/>
        <end position="1038"/>
    </location>
</feature>
<sequence>MASSTRRYSDEEWCQHRASVQHMFLLENKSLSEIRQRLGENGFHVTKSQLEYKLKYWELRRRTPKNKAEILWQFIDGRLTKREKQGKLSEVVLDGNIIAPAKIKKERRRYQTTSLIKFQQGPASPRTPRDFSVSVCTPAPLHVQSSWPKSLPWIQFQANFPEIYRASGADARRNPWGSLSMSLTGVNALDIFGLTEFGTKEDVTLLSYQLGSMIPDTADGWNTCLAQALLEKPSQLATPEYHKLLLYRISNNLDEIRAGEEYFSFEHWVEIVDILQKSGITSSRLSIGEKSGLTISAFVEKLFRMTFNAIHVMRLMDSTQWLEMARAKKLVLWMLSSGQTPNIPFDRGQFVGASSPLQLAVEMGEAYLASQLLNAGADPSFLSEDLYQTIETVERCRDTSGLDLNPEIIEVLKHLVDAGVSLGEEPRAEIGAVRLGSLSLASKIVQARSNVSHAMSKDVRRYRGSLGEYGRAAEEAKALDFMVDSLEYEQPTYPSRSDSKLTTVDVVMNAAANGHLLILEGLRRAGCNVHGAESKGVTALHVAANGGFLSVCKSLLCYGSLVDGPTSPYRVPPPIILAALEGHKDIVQLLYWHGARLNNSFNVNVHRFEHVWSWARYWSRDKLRQNLSRLGEFSINPAGAAILGSHWNNETYRCLAEHGARLPEWAVYHGTCDAYEFGIVEVALKEDVNVKAKVNWVGDDKKTPLQSVLSSMRRMLWKFETQEMTGKDIEEFRTDCVSLCFKLLNAGAVPIGGEAQLAMFLNDWGLVECLIGSELFDFSRQSNTMSLLEAAFLSGSEDMIQHVLERTPAAYDDGALCAAVIHASEHRGTTLLRKILQNRQKLPPSHFEGTAMGLAAWSADTEVLKTLYVELGTPRAAFSPIGSCILSYKNDVIGDRILDWKSGKETLPFWYGQYLGVTGPLWFILQSKNWASKLRELDYIPEEHTIRIDISFDSNEILKIQLVSRRQEENIDRLYFAVRDCDLDGVKTLLNAGGDVNLPYYRDNDGGKSCLQESVQGGSLAMTDLLLKAGAEVNAPAARCGGATALQLAAILGRIGIAKMLIDLGADIDAPRAANGGRTALEGAAERGRIDTIQLLLSEGAATGGKGRLQYMRALKFAEREGHLVAANMLREHRDWITEDDKLWRELEQFGSRWEQYGKITRCLMNGTEVRWIDE</sequence>
<dbReference type="SMART" id="SM00248">
    <property type="entry name" value="ANK"/>
    <property type="match status" value="9"/>
</dbReference>
<dbReference type="eggNOG" id="KOG0504">
    <property type="taxonomic scope" value="Eukaryota"/>
</dbReference>
<reference evidence="5 6" key="1">
    <citation type="submission" date="2014-02" db="EMBL/GenBank/DDBJ databases">
        <title>The genome sequence of Colletotrichum fioriniae PJ7.</title>
        <authorList>
            <person name="Baroncelli R."/>
            <person name="Thon M.R."/>
        </authorList>
    </citation>
    <scope>NUCLEOTIDE SEQUENCE [LARGE SCALE GENOMIC DNA]</scope>
    <source>
        <strain evidence="5 6">PJ7</strain>
    </source>
</reference>
<protein>
    <recommendedName>
        <fullName evidence="4">Clr5 domain-containing protein</fullName>
    </recommendedName>
</protein>
<evidence type="ECO:0000313" key="6">
    <source>
        <dbReference type="Proteomes" id="UP000020467"/>
    </source>
</evidence>
<dbReference type="Gene3D" id="1.25.40.20">
    <property type="entry name" value="Ankyrin repeat-containing domain"/>
    <property type="match status" value="2"/>
</dbReference>
<accession>A0A010SGP7</accession>
<evidence type="ECO:0000256" key="2">
    <source>
        <dbReference type="ARBA" id="ARBA00023043"/>
    </source>
</evidence>
<dbReference type="PRINTS" id="PR01415">
    <property type="entry name" value="ANKYRIN"/>
</dbReference>
<keyword evidence="6" id="KW-1185">Reference proteome</keyword>
<dbReference type="AlphaFoldDB" id="A0A010SGP7"/>
<dbReference type="OrthoDB" id="539213at2759"/>
<feature type="domain" description="Clr5" evidence="4">
    <location>
        <begin position="9"/>
        <end position="60"/>
    </location>
</feature>
<dbReference type="EMBL" id="JARH01000220">
    <property type="protein sequence ID" value="EXF83943.1"/>
    <property type="molecule type" value="Genomic_DNA"/>
</dbReference>
<dbReference type="InterPro" id="IPR025676">
    <property type="entry name" value="Clr5_dom"/>
</dbReference>
<dbReference type="HOGENOM" id="CLU_008198_1_0_1"/>
<dbReference type="PROSITE" id="PS50088">
    <property type="entry name" value="ANK_REPEAT"/>
    <property type="match status" value="5"/>
</dbReference>
<dbReference type="PROSITE" id="PS50297">
    <property type="entry name" value="ANK_REP_REGION"/>
    <property type="match status" value="3"/>
</dbReference>
<dbReference type="Pfam" id="PF14420">
    <property type="entry name" value="Clr5"/>
    <property type="match status" value="1"/>
</dbReference>